<accession>A3ZV22</accession>
<evidence type="ECO:0000313" key="2">
    <source>
        <dbReference type="EMBL" id="EAQ79758.1"/>
    </source>
</evidence>
<dbReference type="RefSeq" id="WP_002652828.1">
    <property type="nucleotide sequence ID" value="NZ_CH672376.1"/>
</dbReference>
<reference evidence="2 3" key="1">
    <citation type="submission" date="2006-02" db="EMBL/GenBank/DDBJ databases">
        <authorList>
            <person name="Amann R."/>
            <person name="Ferriera S."/>
            <person name="Johnson J."/>
            <person name="Kravitz S."/>
            <person name="Halpern A."/>
            <person name="Remington K."/>
            <person name="Beeson K."/>
            <person name="Tran B."/>
            <person name="Rogers Y.-H."/>
            <person name="Friedman R."/>
            <person name="Venter J.C."/>
        </authorList>
    </citation>
    <scope>NUCLEOTIDE SEQUENCE [LARGE SCALE GENOMIC DNA]</scope>
    <source>
        <strain evidence="2 3">DSM 3645</strain>
    </source>
</reference>
<sequence>MLRPLLFSIIAVVGLSVVGSSAEAYFPGTFGPRVGYRGFGITNYGGPAYGYGNYGYGYSRINVPTPPYFALHPPVYYSHSVARPYGISPFPIGSYTPSQRVVYQTPTPEPQVVINPYVTTAAPVAEEAPADVAEETTATDAEATEEAAEQPAEAVTEETDEAAPAETKEAAASYWPTPQVVLNPFVDSNAVVPVSFTKIVTP</sequence>
<comment type="caution">
    <text evidence="2">The sequence shown here is derived from an EMBL/GenBank/DDBJ whole genome shotgun (WGS) entry which is preliminary data.</text>
</comment>
<proteinExistence type="predicted"/>
<protein>
    <submittedName>
        <fullName evidence="2">Uncharacterized protein</fullName>
    </submittedName>
</protein>
<dbReference type="EMBL" id="AANZ01000013">
    <property type="protein sequence ID" value="EAQ79758.1"/>
    <property type="molecule type" value="Genomic_DNA"/>
</dbReference>
<evidence type="ECO:0000313" key="3">
    <source>
        <dbReference type="Proteomes" id="UP000004358"/>
    </source>
</evidence>
<dbReference type="OrthoDB" id="267431at2"/>
<dbReference type="Proteomes" id="UP000004358">
    <property type="component" value="Unassembled WGS sequence"/>
</dbReference>
<evidence type="ECO:0000256" key="1">
    <source>
        <dbReference type="SAM" id="MobiDB-lite"/>
    </source>
</evidence>
<dbReference type="HOGENOM" id="CLU_1352438_0_0_0"/>
<dbReference type="eggNOG" id="ENOG502ZQAI">
    <property type="taxonomic scope" value="Bacteria"/>
</dbReference>
<organism evidence="2 3">
    <name type="scientific">Blastopirellula marina DSM 3645</name>
    <dbReference type="NCBI Taxonomy" id="314230"/>
    <lineage>
        <taxon>Bacteria</taxon>
        <taxon>Pseudomonadati</taxon>
        <taxon>Planctomycetota</taxon>
        <taxon>Planctomycetia</taxon>
        <taxon>Pirellulales</taxon>
        <taxon>Pirellulaceae</taxon>
        <taxon>Blastopirellula</taxon>
    </lineage>
</organism>
<dbReference type="AlphaFoldDB" id="A3ZV22"/>
<gene>
    <name evidence="2" type="ORF">DSM3645_24655</name>
</gene>
<feature type="region of interest" description="Disordered" evidence="1">
    <location>
        <begin position="128"/>
        <end position="170"/>
    </location>
</feature>
<name>A3ZV22_9BACT</name>